<dbReference type="InterPro" id="IPR005331">
    <property type="entry name" value="Sulfotransferase"/>
</dbReference>
<evidence type="ECO:0000313" key="3">
    <source>
        <dbReference type="WBParaSite" id="NBR_0000240001-mRNA-1"/>
    </source>
</evidence>
<dbReference type="OMA" id="WEVESEH"/>
<dbReference type="Pfam" id="PF03567">
    <property type="entry name" value="Sulfotransfer_2"/>
    <property type="match status" value="1"/>
</dbReference>
<evidence type="ECO:0000313" key="1">
    <source>
        <dbReference type="EMBL" id="VDL65990.1"/>
    </source>
</evidence>
<dbReference type="GO" id="GO:1902884">
    <property type="term" value="P:positive regulation of response to oxidative stress"/>
    <property type="evidence" value="ECO:0007669"/>
    <property type="project" value="InterPro"/>
</dbReference>
<protein>
    <submittedName>
        <fullName evidence="3">Transposase</fullName>
    </submittedName>
</protein>
<keyword evidence="2" id="KW-1185">Reference proteome</keyword>
<dbReference type="GO" id="GO:0047756">
    <property type="term" value="F:chondroitin 4-sulfotransferase activity"/>
    <property type="evidence" value="ECO:0007669"/>
    <property type="project" value="InterPro"/>
</dbReference>
<dbReference type="PANTHER" id="PTHR22900">
    <property type="entry name" value="PROTEIN CBG14245-RELATED"/>
    <property type="match status" value="1"/>
</dbReference>
<reference evidence="3" key="1">
    <citation type="submission" date="2017-02" db="UniProtKB">
        <authorList>
            <consortium name="WormBaseParasite"/>
        </authorList>
    </citation>
    <scope>IDENTIFICATION</scope>
</reference>
<name>A0A0N4XIP8_NIPBR</name>
<accession>A0A0N4XIP8</accession>
<gene>
    <name evidence="1" type="ORF">NBR_LOCUS2401</name>
</gene>
<reference evidence="1 2" key="2">
    <citation type="submission" date="2018-11" db="EMBL/GenBank/DDBJ databases">
        <authorList>
            <consortium name="Pathogen Informatics"/>
        </authorList>
    </citation>
    <scope>NUCLEOTIDE SEQUENCE [LARGE SCALE GENOMIC DNA]</scope>
</reference>
<dbReference type="EMBL" id="UYSL01002706">
    <property type="protein sequence ID" value="VDL65990.1"/>
    <property type="molecule type" value="Genomic_DNA"/>
</dbReference>
<dbReference type="InterPro" id="IPR007669">
    <property type="entry name" value="Chst-1-like"/>
</dbReference>
<evidence type="ECO:0000313" key="2">
    <source>
        <dbReference type="Proteomes" id="UP000271162"/>
    </source>
</evidence>
<dbReference type="PANTHER" id="PTHR22900:SF5">
    <property type="entry name" value="PROTEIN CBG14245"/>
    <property type="match status" value="1"/>
</dbReference>
<dbReference type="GO" id="GO:0016020">
    <property type="term" value="C:membrane"/>
    <property type="evidence" value="ECO:0007669"/>
    <property type="project" value="InterPro"/>
</dbReference>
<dbReference type="WBParaSite" id="NBR_0000240001-mRNA-1">
    <property type="protein sequence ID" value="NBR_0000240001-mRNA-1"/>
    <property type="gene ID" value="NBR_0000240001"/>
</dbReference>
<sequence>MQTYYRNYDFIRYSSDPSGTLLDDLSRILKEQNVSSSAISYISQSLSTGRTSHSTITTKSRVFLEQRLRSSPYLMEQIVRLFYHDYVLLHYPLPDLNSL</sequence>
<organism evidence="3">
    <name type="scientific">Nippostrongylus brasiliensis</name>
    <name type="common">Rat hookworm</name>
    <dbReference type="NCBI Taxonomy" id="27835"/>
    <lineage>
        <taxon>Eukaryota</taxon>
        <taxon>Metazoa</taxon>
        <taxon>Ecdysozoa</taxon>
        <taxon>Nematoda</taxon>
        <taxon>Chromadorea</taxon>
        <taxon>Rhabditida</taxon>
        <taxon>Rhabditina</taxon>
        <taxon>Rhabditomorpha</taxon>
        <taxon>Strongyloidea</taxon>
        <taxon>Heligmosomidae</taxon>
        <taxon>Nippostrongylus</taxon>
    </lineage>
</organism>
<dbReference type="Proteomes" id="UP000271162">
    <property type="component" value="Unassembled WGS sequence"/>
</dbReference>
<proteinExistence type="predicted"/>
<dbReference type="AlphaFoldDB" id="A0A0N4XIP8"/>
<dbReference type="GO" id="GO:0050650">
    <property type="term" value="P:chondroitin sulfate proteoglycan biosynthetic process"/>
    <property type="evidence" value="ECO:0007669"/>
    <property type="project" value="InterPro"/>
</dbReference>